<name>A0ABQ1UD66_9FLAO</name>
<comment type="caution">
    <text evidence="4">The sequence shown here is derived from an EMBL/GenBank/DDBJ whole genome shotgun (WGS) entry which is preliminary data.</text>
</comment>
<evidence type="ECO:0000256" key="1">
    <source>
        <dbReference type="ARBA" id="ARBA00006817"/>
    </source>
</evidence>
<organism evidence="4 5">
    <name type="scientific">Flavobacterium limi</name>
    <dbReference type="NCBI Taxonomy" id="2045105"/>
    <lineage>
        <taxon>Bacteria</taxon>
        <taxon>Pseudomonadati</taxon>
        <taxon>Bacteroidota</taxon>
        <taxon>Flavobacteriia</taxon>
        <taxon>Flavobacteriales</taxon>
        <taxon>Flavobacteriaceae</taxon>
        <taxon>Flavobacterium</taxon>
    </lineage>
</organism>
<dbReference type="InterPro" id="IPR013538">
    <property type="entry name" value="ASHA1/2-like_C"/>
</dbReference>
<evidence type="ECO:0000256" key="2">
    <source>
        <dbReference type="SAM" id="MobiDB-lite"/>
    </source>
</evidence>
<dbReference type="Proteomes" id="UP000655016">
    <property type="component" value="Unassembled WGS sequence"/>
</dbReference>
<dbReference type="Gene3D" id="3.30.530.20">
    <property type="match status" value="1"/>
</dbReference>
<reference evidence="5" key="1">
    <citation type="journal article" date="2019" name="Int. J. Syst. Evol. Microbiol.">
        <title>The Global Catalogue of Microorganisms (GCM) 10K type strain sequencing project: providing services to taxonomists for standard genome sequencing and annotation.</title>
        <authorList>
            <consortium name="The Broad Institute Genomics Platform"/>
            <consortium name="The Broad Institute Genome Sequencing Center for Infectious Disease"/>
            <person name="Wu L."/>
            <person name="Ma J."/>
        </authorList>
    </citation>
    <scope>NUCLEOTIDE SEQUENCE [LARGE SCALE GENOMIC DNA]</scope>
    <source>
        <strain evidence="5">CGMCC 1.16060</strain>
    </source>
</reference>
<evidence type="ECO:0000313" key="4">
    <source>
        <dbReference type="EMBL" id="GGF16274.1"/>
    </source>
</evidence>
<sequence length="151" mass="17095">MKQETLNTRIIKADLSKVFHALSNPDFIVKWQVPGEMTGKIHFFDFRVGGGYSMSLYYPANEGVGKTESNEDRFTSKFLEIINNKKIVESVTFETNDKDFAGEMLMQIDLEKLETGTSVTFTFKNIPKGIDPKDNEEGTKSSLEKLAKLVE</sequence>
<proteinExistence type="inferred from homology"/>
<keyword evidence="5" id="KW-1185">Reference proteome</keyword>
<dbReference type="Pfam" id="PF08327">
    <property type="entry name" value="AHSA1"/>
    <property type="match status" value="1"/>
</dbReference>
<dbReference type="SUPFAM" id="SSF55961">
    <property type="entry name" value="Bet v1-like"/>
    <property type="match status" value="1"/>
</dbReference>
<feature type="domain" description="Activator of Hsp90 ATPase homologue 1/2-like C-terminal" evidence="3">
    <location>
        <begin position="13"/>
        <end position="151"/>
    </location>
</feature>
<dbReference type="InterPro" id="IPR023393">
    <property type="entry name" value="START-like_dom_sf"/>
</dbReference>
<evidence type="ECO:0000313" key="5">
    <source>
        <dbReference type="Proteomes" id="UP000655016"/>
    </source>
</evidence>
<protein>
    <recommendedName>
        <fullName evidence="3">Activator of Hsp90 ATPase homologue 1/2-like C-terminal domain-containing protein</fullName>
    </recommendedName>
</protein>
<dbReference type="EMBL" id="BMKP01000006">
    <property type="protein sequence ID" value="GGF16274.1"/>
    <property type="molecule type" value="Genomic_DNA"/>
</dbReference>
<comment type="similarity">
    <text evidence="1">Belongs to the AHA1 family.</text>
</comment>
<evidence type="ECO:0000259" key="3">
    <source>
        <dbReference type="Pfam" id="PF08327"/>
    </source>
</evidence>
<gene>
    <name evidence="4" type="ORF">GCM10011518_27090</name>
</gene>
<dbReference type="RefSeq" id="WP_163395180.1">
    <property type="nucleotide sequence ID" value="NZ_BMKP01000006.1"/>
</dbReference>
<feature type="region of interest" description="Disordered" evidence="2">
    <location>
        <begin position="131"/>
        <end position="151"/>
    </location>
</feature>
<accession>A0ABQ1UD66</accession>